<evidence type="ECO:0000256" key="3">
    <source>
        <dbReference type="ARBA" id="ARBA00022692"/>
    </source>
</evidence>
<evidence type="ECO:0000256" key="5">
    <source>
        <dbReference type="ARBA" id="ARBA00023136"/>
    </source>
</evidence>
<dbReference type="InterPro" id="IPR010651">
    <property type="entry name" value="Sugar_transport"/>
</dbReference>
<organism evidence="7 8">
    <name type="scientific">Gnathostoma spinigerum</name>
    <dbReference type="NCBI Taxonomy" id="75299"/>
    <lineage>
        <taxon>Eukaryota</taxon>
        <taxon>Metazoa</taxon>
        <taxon>Ecdysozoa</taxon>
        <taxon>Nematoda</taxon>
        <taxon>Chromadorea</taxon>
        <taxon>Rhabditida</taxon>
        <taxon>Spirurina</taxon>
        <taxon>Gnathostomatomorpha</taxon>
        <taxon>Gnathostomatoidea</taxon>
        <taxon>Gnathostomatidae</taxon>
        <taxon>Gnathostoma</taxon>
    </lineage>
</organism>
<dbReference type="PANTHER" id="PTHR16119">
    <property type="entry name" value="TRANSMEMBRANE PROTEIN 144"/>
    <property type="match status" value="1"/>
</dbReference>
<name>A0ABD6E552_9BILA</name>
<evidence type="ECO:0000313" key="8">
    <source>
        <dbReference type="Proteomes" id="UP001608902"/>
    </source>
</evidence>
<keyword evidence="3 6" id="KW-0812">Transmembrane</keyword>
<evidence type="ECO:0000313" key="7">
    <source>
        <dbReference type="EMBL" id="MFH4974202.1"/>
    </source>
</evidence>
<feature type="transmembrane region" description="Helical" evidence="6">
    <location>
        <begin position="85"/>
        <end position="106"/>
    </location>
</feature>
<evidence type="ECO:0000256" key="1">
    <source>
        <dbReference type="ARBA" id="ARBA00004141"/>
    </source>
</evidence>
<dbReference type="AlphaFoldDB" id="A0ABD6E552"/>
<dbReference type="GO" id="GO:0016020">
    <property type="term" value="C:membrane"/>
    <property type="evidence" value="ECO:0007669"/>
    <property type="project" value="UniProtKB-SubCell"/>
</dbReference>
<comment type="caution">
    <text evidence="7">The sequence shown here is derived from an EMBL/GenBank/DDBJ whole genome shotgun (WGS) entry which is preliminary data.</text>
</comment>
<comment type="similarity">
    <text evidence="2">Belongs to the TMEM144 family.</text>
</comment>
<dbReference type="Pfam" id="PF07857">
    <property type="entry name" value="TMEM144"/>
    <property type="match status" value="1"/>
</dbReference>
<reference evidence="7 8" key="1">
    <citation type="submission" date="2024-08" db="EMBL/GenBank/DDBJ databases">
        <title>Gnathostoma spinigerum genome.</title>
        <authorList>
            <person name="Gonzalez-Bertolin B."/>
            <person name="Monzon S."/>
            <person name="Zaballos A."/>
            <person name="Jimenez P."/>
            <person name="Dekumyoy P."/>
            <person name="Varona S."/>
            <person name="Cuesta I."/>
            <person name="Sumanam S."/>
            <person name="Adisakwattana P."/>
            <person name="Gasser R.B."/>
            <person name="Hernandez-Gonzalez A."/>
            <person name="Young N.D."/>
            <person name="Perteguer M.J."/>
        </authorList>
    </citation>
    <scope>NUCLEOTIDE SEQUENCE [LARGE SCALE GENOMIC DNA]</scope>
    <source>
        <strain evidence="7">AL3</strain>
        <tissue evidence="7">Liver</tissue>
    </source>
</reference>
<feature type="transmembrane region" description="Helical" evidence="6">
    <location>
        <begin position="60"/>
        <end position="78"/>
    </location>
</feature>
<keyword evidence="8" id="KW-1185">Reference proteome</keyword>
<protein>
    <submittedName>
        <fullName evidence="7">Uncharacterized protein</fullName>
    </submittedName>
</protein>
<keyword evidence="4 6" id="KW-1133">Transmembrane helix</keyword>
<gene>
    <name evidence="7" type="ORF">AB6A40_000911</name>
</gene>
<sequence length="134" mass="14397">MDESLVGFVALLISCTSFGFMFAPLRKLDCGDGLFVQWIQCSTVFVCGFMLNIIRGFPRFNPIAMIGGFLYATGNIFAVPAIRGLGIGVGMIIWGAIQVLVGWGVARFGLFGTASQPVQNNIMNVSGIALNLLR</sequence>
<dbReference type="InterPro" id="IPR012435">
    <property type="entry name" value="TMEM144"/>
</dbReference>
<proteinExistence type="inferred from homology"/>
<accession>A0ABD6E552</accession>
<feature type="transmembrane region" description="Helical" evidence="6">
    <location>
        <begin position="35"/>
        <end position="54"/>
    </location>
</feature>
<evidence type="ECO:0000256" key="6">
    <source>
        <dbReference type="SAM" id="Phobius"/>
    </source>
</evidence>
<keyword evidence="5 6" id="KW-0472">Membrane</keyword>
<evidence type="ECO:0000256" key="4">
    <source>
        <dbReference type="ARBA" id="ARBA00022989"/>
    </source>
</evidence>
<feature type="transmembrane region" description="Helical" evidence="6">
    <location>
        <begin position="6"/>
        <end position="23"/>
    </location>
</feature>
<dbReference type="PANTHER" id="PTHR16119:SF18">
    <property type="entry name" value="TRANSMEMBRANE PROTEIN 144 HOMOLOG"/>
    <property type="match status" value="1"/>
</dbReference>
<dbReference type="EMBL" id="JBGFUD010000293">
    <property type="protein sequence ID" value="MFH4974202.1"/>
    <property type="molecule type" value="Genomic_DNA"/>
</dbReference>
<dbReference type="Proteomes" id="UP001608902">
    <property type="component" value="Unassembled WGS sequence"/>
</dbReference>
<comment type="subcellular location">
    <subcellularLocation>
        <location evidence="1">Membrane</location>
        <topology evidence="1">Multi-pass membrane protein</topology>
    </subcellularLocation>
</comment>
<evidence type="ECO:0000256" key="2">
    <source>
        <dbReference type="ARBA" id="ARBA00005731"/>
    </source>
</evidence>